<dbReference type="RefSeq" id="WP_117956191.1">
    <property type="nucleotide sequence ID" value="NZ_QRAN01000017.1"/>
</dbReference>
<keyword evidence="1" id="KW-0812">Transmembrane</keyword>
<dbReference type="Gene3D" id="6.10.140.1340">
    <property type="match status" value="1"/>
</dbReference>
<dbReference type="Pfam" id="PF11127">
    <property type="entry name" value="YgaP-like_TM"/>
    <property type="match status" value="1"/>
</dbReference>
<evidence type="ECO:0000256" key="1">
    <source>
        <dbReference type="SAM" id="Phobius"/>
    </source>
</evidence>
<dbReference type="AlphaFoldDB" id="A0A3L7DW42"/>
<evidence type="ECO:0000313" key="4">
    <source>
        <dbReference type="Proteomes" id="UP000265509"/>
    </source>
</evidence>
<dbReference type="EMBL" id="QRAN01000017">
    <property type="protein sequence ID" value="RLQ20995.1"/>
    <property type="molecule type" value="Genomic_DNA"/>
</dbReference>
<comment type="caution">
    <text evidence="3">The sequence shown here is derived from an EMBL/GenBank/DDBJ whole genome shotgun (WGS) entry which is preliminary data.</text>
</comment>
<evidence type="ECO:0000313" key="3">
    <source>
        <dbReference type="EMBL" id="RLQ20995.1"/>
    </source>
</evidence>
<sequence>MNIDRLVFAIAGLFILASLALSQLHSLYWLWFTAFVGANLLQAAFTGFCPLALILRKFGKQPGCAFQ</sequence>
<keyword evidence="4" id="KW-1185">Reference proteome</keyword>
<protein>
    <submittedName>
        <fullName evidence="3">DUF2892 domain-containing protein</fullName>
    </submittedName>
</protein>
<keyword evidence="1" id="KW-1133">Transmembrane helix</keyword>
<dbReference type="InterPro" id="IPR021309">
    <property type="entry name" value="YgaP-like_TM"/>
</dbReference>
<name>A0A3L7DW42_9GAMM</name>
<dbReference type="OrthoDB" id="9799383at2"/>
<proteinExistence type="predicted"/>
<reference evidence="3 4" key="1">
    <citation type="submission" date="2018-07" db="EMBL/GenBank/DDBJ databases">
        <title>Halioglobus sp. genome submission.</title>
        <authorList>
            <person name="Ye M.-Q."/>
            <person name="Du Z.-J."/>
        </authorList>
    </citation>
    <scope>NUCLEOTIDE SEQUENCE [LARGE SCALE GENOMIC DNA]</scope>
    <source>
        <strain evidence="3 4">U0301</strain>
    </source>
</reference>
<organism evidence="3 4">
    <name type="scientific">Seongchinamella sediminis</name>
    <dbReference type="NCBI Taxonomy" id="2283635"/>
    <lineage>
        <taxon>Bacteria</taxon>
        <taxon>Pseudomonadati</taxon>
        <taxon>Pseudomonadota</taxon>
        <taxon>Gammaproteobacteria</taxon>
        <taxon>Cellvibrionales</taxon>
        <taxon>Halieaceae</taxon>
        <taxon>Seongchinamella</taxon>
    </lineage>
</organism>
<feature type="domain" description="Inner membrane protein YgaP-like transmembrane" evidence="2">
    <location>
        <begin position="2"/>
        <end position="56"/>
    </location>
</feature>
<accession>A0A3L7DW42</accession>
<feature type="transmembrane region" description="Helical" evidence="1">
    <location>
        <begin position="32"/>
        <end position="55"/>
    </location>
</feature>
<evidence type="ECO:0000259" key="2">
    <source>
        <dbReference type="Pfam" id="PF11127"/>
    </source>
</evidence>
<dbReference type="Proteomes" id="UP000265509">
    <property type="component" value="Unassembled WGS sequence"/>
</dbReference>
<gene>
    <name evidence="3" type="ORF">DWB85_14835</name>
</gene>
<keyword evidence="1" id="KW-0472">Membrane</keyword>